<dbReference type="SUPFAM" id="SSF48208">
    <property type="entry name" value="Six-hairpin glycosidases"/>
    <property type="match status" value="1"/>
</dbReference>
<dbReference type="Proteomes" id="UP001160519">
    <property type="component" value="Unassembled WGS sequence"/>
</dbReference>
<protein>
    <submittedName>
        <fullName evidence="1">Uncharacterized protein</fullName>
    </submittedName>
</protein>
<dbReference type="AlphaFoldDB" id="A0AA43Q8G8"/>
<accession>A0AA43Q8G8</accession>
<evidence type="ECO:0000313" key="1">
    <source>
        <dbReference type="EMBL" id="MDI1232457.1"/>
    </source>
</evidence>
<reference evidence="1" key="1">
    <citation type="submission" date="2023-01" db="EMBL/GenBank/DDBJ databases">
        <title>Biogeochemical cycle of methane in antarctic sediments.</title>
        <authorList>
            <person name="Roldan D.M."/>
            <person name="Menes R.J."/>
        </authorList>
    </citation>
    <scope>NUCLEOTIDE SEQUENCE [LARGE SCALE GENOMIC DNA]</scope>
    <source>
        <strain evidence="1">K-2018 MAG008</strain>
    </source>
</reference>
<keyword evidence="2" id="KW-1185">Reference proteome</keyword>
<dbReference type="GO" id="GO:0005975">
    <property type="term" value="P:carbohydrate metabolic process"/>
    <property type="evidence" value="ECO:0007669"/>
    <property type="project" value="InterPro"/>
</dbReference>
<name>A0AA43Q8G8_9GAMM</name>
<dbReference type="InterPro" id="IPR008928">
    <property type="entry name" value="6-hairpin_glycosidase_sf"/>
</dbReference>
<organism evidence="1 2">
    <name type="scientific">Candidatus Methylobacter titanis</name>
    <dbReference type="NCBI Taxonomy" id="3053457"/>
    <lineage>
        <taxon>Bacteria</taxon>
        <taxon>Pseudomonadati</taxon>
        <taxon>Pseudomonadota</taxon>
        <taxon>Gammaproteobacteria</taxon>
        <taxon>Methylococcales</taxon>
        <taxon>Methylococcaceae</taxon>
        <taxon>Methylobacter</taxon>
    </lineage>
</organism>
<proteinExistence type="predicted"/>
<dbReference type="EMBL" id="JAQSDF010000089">
    <property type="protein sequence ID" value="MDI1232457.1"/>
    <property type="molecule type" value="Genomic_DNA"/>
</dbReference>
<gene>
    <name evidence="1" type="ORF">PSU93_15060</name>
</gene>
<sequence>MAEKQEEEMEFECRHYACPEKKMPGFLPGPADIALLHYLEAAIRSGDNSAADSNALDALFGQSGFPQCYERLILVLYAPGHKRILVSRAGTGDQVKFSSVVQRLLVHSRCGLMASQPFRLQLDFVLEPSLPVDYYSVGMEHTGERHFEIGLDGLMARGADNKFHIFLPGDGYVRSVMSMSQLRAYMSRVYGEEYLRQAEFKRFRSESFLSAKDAWLRLYRGYPVVGAISKDKIQNALELAITHIQTTQEANGKFLYYYDAAADSRRDHEHPGRDPIKNPFYNILRHGGGGLTCLYYEKNAGRGQTFENVRRAIDYLITQTRVQDYAGREGAYIYSEKKAKLGGSGIALYLLAEYQLVTGDGRYREWADKIAWHLLNQITASGEFIYYNIYLDKPVTEEENQKFFSFYYPGEAVCGLAKYLHLVDEESRGFIFEKLHKALEFLLVVRPATRASEYSVVPSDAWLMMGIMELWDFADMRDSKYADFVFTDAQKMIDNLYKVTDAPYPDYAGAFYYKYGDYPYADGARCEGLLGAYELAIKMGEQEKARKIWRALRLAAWAVMHLVNTEDAIYFAKNPAIALGGIRFKYTRHWFRIDTIQHVASFFAKMLPYWDSAESADEP</sequence>
<comment type="caution">
    <text evidence="1">The sequence shown here is derived from an EMBL/GenBank/DDBJ whole genome shotgun (WGS) entry which is preliminary data.</text>
</comment>
<evidence type="ECO:0000313" key="2">
    <source>
        <dbReference type="Proteomes" id="UP001160519"/>
    </source>
</evidence>